<dbReference type="OMA" id="KAVVKYQ"/>
<dbReference type="GeneTree" id="ENSGT00990000204641"/>
<sequence length="75" mass="8475">MPSHGKLVVPDGLKTLLEALGRAVVQEQPDNVHNFASTYFVDLLQFREANPTLDVNELVKLFHITRGKDSQWCII</sequence>
<accession>A0A4W3GU39</accession>
<dbReference type="PANTHER" id="PTHR15494">
    <property type="entry name" value="CALCIUM-BINDING TYROSINE PHOSPHORYLATION-REGULATED PROTEIN"/>
    <property type="match status" value="1"/>
</dbReference>
<evidence type="ECO:0000313" key="2">
    <source>
        <dbReference type="Ensembl" id="ENSCMIP00000007738.1"/>
    </source>
</evidence>
<dbReference type="PANTHER" id="PTHR15494:SF0">
    <property type="entry name" value="CALCIUM-BINDING TYROSINE PHOSPHORYLATION-REGULATED PROTEIN"/>
    <property type="match status" value="1"/>
</dbReference>
<dbReference type="GO" id="GO:0035686">
    <property type="term" value="C:sperm fibrous sheath"/>
    <property type="evidence" value="ECO:0007669"/>
    <property type="project" value="TreeGrafter"/>
</dbReference>
<dbReference type="GO" id="GO:0005509">
    <property type="term" value="F:calcium ion binding"/>
    <property type="evidence" value="ECO:0007669"/>
    <property type="project" value="InterPro"/>
</dbReference>
<name>A0A4W3GU39_CALMI</name>
<dbReference type="Ensembl" id="ENSCMIT00000007963.1">
    <property type="protein sequence ID" value="ENSCMIP00000007738.1"/>
    <property type="gene ID" value="ENSCMIG00000004203.1"/>
</dbReference>
<proteinExistence type="predicted"/>
<dbReference type="InterPro" id="IPR047579">
    <property type="entry name" value="DD_CABYR_SP17"/>
</dbReference>
<dbReference type="Pfam" id="PF02197">
    <property type="entry name" value="RIIa"/>
    <property type="match status" value="1"/>
</dbReference>
<reference evidence="3" key="1">
    <citation type="journal article" date="2006" name="Science">
        <title>Ancient noncoding elements conserved in the human genome.</title>
        <authorList>
            <person name="Venkatesh B."/>
            <person name="Kirkness E.F."/>
            <person name="Loh Y.H."/>
            <person name="Halpern A.L."/>
            <person name="Lee A.P."/>
            <person name="Johnson J."/>
            <person name="Dandona N."/>
            <person name="Viswanathan L.D."/>
            <person name="Tay A."/>
            <person name="Venter J.C."/>
            <person name="Strausberg R.L."/>
            <person name="Brenner S."/>
        </authorList>
    </citation>
    <scope>NUCLEOTIDE SEQUENCE [LARGE SCALE GENOMIC DNA]</scope>
</reference>
<reference evidence="2" key="5">
    <citation type="submission" date="2025-09" db="UniProtKB">
        <authorList>
            <consortium name="Ensembl"/>
        </authorList>
    </citation>
    <scope>IDENTIFICATION</scope>
</reference>
<dbReference type="GO" id="GO:0048240">
    <property type="term" value="P:sperm capacitation"/>
    <property type="evidence" value="ECO:0007669"/>
    <property type="project" value="InterPro"/>
</dbReference>
<dbReference type="GO" id="GO:0005737">
    <property type="term" value="C:cytoplasm"/>
    <property type="evidence" value="ECO:0007669"/>
    <property type="project" value="TreeGrafter"/>
</dbReference>
<dbReference type="STRING" id="7868.ENSCMIP00000007738"/>
<dbReference type="SMART" id="SM00394">
    <property type="entry name" value="RIIa"/>
    <property type="match status" value="1"/>
</dbReference>
<dbReference type="InParanoid" id="A0A4W3GU39"/>
<reference evidence="3" key="2">
    <citation type="journal article" date="2007" name="PLoS Biol.">
        <title>Survey sequencing and comparative analysis of the elephant shark (Callorhinchus milii) genome.</title>
        <authorList>
            <person name="Venkatesh B."/>
            <person name="Kirkness E.F."/>
            <person name="Loh Y.H."/>
            <person name="Halpern A.L."/>
            <person name="Lee A.P."/>
            <person name="Johnson J."/>
            <person name="Dandona N."/>
            <person name="Viswanathan L.D."/>
            <person name="Tay A."/>
            <person name="Venter J.C."/>
            <person name="Strausberg R.L."/>
            <person name="Brenner S."/>
        </authorList>
    </citation>
    <scope>NUCLEOTIDE SEQUENCE [LARGE SCALE GENOMIC DNA]</scope>
</reference>
<organism evidence="2 3">
    <name type="scientific">Callorhinchus milii</name>
    <name type="common">Ghost shark</name>
    <dbReference type="NCBI Taxonomy" id="7868"/>
    <lineage>
        <taxon>Eukaryota</taxon>
        <taxon>Metazoa</taxon>
        <taxon>Chordata</taxon>
        <taxon>Craniata</taxon>
        <taxon>Vertebrata</taxon>
        <taxon>Chondrichthyes</taxon>
        <taxon>Holocephali</taxon>
        <taxon>Chimaeriformes</taxon>
        <taxon>Callorhinchidae</taxon>
        <taxon>Callorhinchus</taxon>
    </lineage>
</organism>
<dbReference type="InterPro" id="IPR003117">
    <property type="entry name" value="cAMP_dep_PK_reg_su_I/II_a/b"/>
</dbReference>
<dbReference type="SUPFAM" id="SSF47391">
    <property type="entry name" value="Dimerization-anchoring domain of cAMP-dependent PK regulatory subunit"/>
    <property type="match status" value="1"/>
</dbReference>
<dbReference type="CDD" id="cd12100">
    <property type="entry name" value="DD_CABYR_SP17"/>
    <property type="match status" value="1"/>
</dbReference>
<reference evidence="3" key="3">
    <citation type="journal article" date="2014" name="Nature">
        <title>Elephant shark genome provides unique insights into gnathostome evolution.</title>
        <authorList>
            <consortium name="International Elephant Shark Genome Sequencing Consortium"/>
            <person name="Venkatesh B."/>
            <person name="Lee A.P."/>
            <person name="Ravi V."/>
            <person name="Maurya A.K."/>
            <person name="Lian M.M."/>
            <person name="Swann J.B."/>
            <person name="Ohta Y."/>
            <person name="Flajnik M.F."/>
            <person name="Sutoh Y."/>
            <person name="Kasahara M."/>
            <person name="Hoon S."/>
            <person name="Gangu V."/>
            <person name="Roy S.W."/>
            <person name="Irimia M."/>
            <person name="Korzh V."/>
            <person name="Kondrychyn I."/>
            <person name="Lim Z.W."/>
            <person name="Tay B.H."/>
            <person name="Tohari S."/>
            <person name="Kong K.W."/>
            <person name="Ho S."/>
            <person name="Lorente-Galdos B."/>
            <person name="Quilez J."/>
            <person name="Marques-Bonet T."/>
            <person name="Raney B.J."/>
            <person name="Ingham P.W."/>
            <person name="Tay A."/>
            <person name="Hillier L.W."/>
            <person name="Minx P."/>
            <person name="Boehm T."/>
            <person name="Wilson R.K."/>
            <person name="Brenner S."/>
            <person name="Warren W.C."/>
        </authorList>
    </citation>
    <scope>NUCLEOTIDE SEQUENCE [LARGE SCALE GENOMIC DNA]</scope>
</reference>
<dbReference type="AlphaFoldDB" id="A0A4W3GU39"/>
<reference evidence="2" key="4">
    <citation type="submission" date="2025-08" db="UniProtKB">
        <authorList>
            <consortium name="Ensembl"/>
        </authorList>
    </citation>
    <scope>IDENTIFICATION</scope>
</reference>
<feature type="domain" description="RIIa" evidence="1">
    <location>
        <begin position="11"/>
        <end position="48"/>
    </location>
</feature>
<evidence type="ECO:0000259" key="1">
    <source>
        <dbReference type="SMART" id="SM00394"/>
    </source>
</evidence>
<keyword evidence="3" id="KW-1185">Reference proteome</keyword>
<dbReference type="Proteomes" id="UP000314986">
    <property type="component" value="Unassembled WGS sequence"/>
</dbReference>
<dbReference type="InterPro" id="IPR038848">
    <property type="entry name" value="CABYR"/>
</dbReference>
<evidence type="ECO:0000313" key="3">
    <source>
        <dbReference type="Proteomes" id="UP000314986"/>
    </source>
</evidence>
<protein>
    <recommendedName>
        <fullName evidence="1">RIIa domain-containing protein</fullName>
    </recommendedName>
</protein>
<dbReference type="Gene3D" id="1.20.890.10">
    <property type="entry name" value="cAMP-dependent protein kinase regulatory subunit, dimerization-anchoring domain"/>
    <property type="match status" value="1"/>
</dbReference>